<organism evidence="1">
    <name type="scientific">Desulfofervidus auxilii</name>
    <dbReference type="NCBI Taxonomy" id="1621989"/>
    <lineage>
        <taxon>Bacteria</taxon>
        <taxon>Pseudomonadati</taxon>
        <taxon>Thermodesulfobacteriota</taxon>
        <taxon>Candidatus Desulfofervidia</taxon>
        <taxon>Candidatus Desulfofervidales</taxon>
        <taxon>Candidatus Desulfofervidaceae</taxon>
        <taxon>Candidatus Desulfofervidus</taxon>
    </lineage>
</organism>
<comment type="caution">
    <text evidence="1">The sequence shown here is derived from an EMBL/GenBank/DDBJ whole genome shotgun (WGS) entry which is preliminary data.</text>
</comment>
<name>A0A7C0Y6S2_DESA2</name>
<dbReference type="EMBL" id="DRBS01000153">
    <property type="protein sequence ID" value="HDD44010.1"/>
    <property type="molecule type" value="Genomic_DNA"/>
</dbReference>
<dbReference type="Proteomes" id="UP000886289">
    <property type="component" value="Unassembled WGS sequence"/>
</dbReference>
<accession>A0A7C0Y6S2</accession>
<reference evidence="1" key="1">
    <citation type="journal article" date="2020" name="mSystems">
        <title>Genome- and Community-Level Interaction Insights into Carbon Utilization and Element Cycling Functions of Hydrothermarchaeota in Hydrothermal Sediment.</title>
        <authorList>
            <person name="Zhou Z."/>
            <person name="Liu Y."/>
            <person name="Xu W."/>
            <person name="Pan J."/>
            <person name="Luo Z.H."/>
            <person name="Li M."/>
        </authorList>
    </citation>
    <scope>NUCLEOTIDE SEQUENCE [LARGE SCALE GENOMIC DNA]</scope>
    <source>
        <strain evidence="1">HyVt-233</strain>
    </source>
</reference>
<sequence>MLSLATKGILRKKQILYITQYVTKYKPLGGTIKKIEEKVNIKFIDIKQKDKKPEIKIIKIHNH</sequence>
<gene>
    <name evidence="1" type="ORF">ENG63_04010</name>
</gene>
<evidence type="ECO:0000313" key="1">
    <source>
        <dbReference type="EMBL" id="HDD44010.1"/>
    </source>
</evidence>
<protein>
    <submittedName>
        <fullName evidence="1">Uncharacterized protein</fullName>
    </submittedName>
</protein>
<dbReference type="AlphaFoldDB" id="A0A7C0Y6S2"/>
<proteinExistence type="predicted"/>